<evidence type="ECO:0000256" key="2">
    <source>
        <dbReference type="ARBA" id="ARBA00023015"/>
    </source>
</evidence>
<feature type="domain" description="RNA polymerase sigma-70 region 2" evidence="5">
    <location>
        <begin position="17"/>
        <end position="74"/>
    </location>
</feature>
<comment type="caution">
    <text evidence="7">The sequence shown here is derived from an EMBL/GenBank/DDBJ whole genome shotgun (WGS) entry which is preliminary data.</text>
</comment>
<organism evidence="7 8">
    <name type="scientific">Simiduia aestuariiviva</name>
    <dbReference type="NCBI Taxonomy" id="1510459"/>
    <lineage>
        <taxon>Bacteria</taxon>
        <taxon>Pseudomonadati</taxon>
        <taxon>Pseudomonadota</taxon>
        <taxon>Gammaproteobacteria</taxon>
        <taxon>Cellvibrionales</taxon>
        <taxon>Cellvibrionaceae</taxon>
        <taxon>Simiduia</taxon>
    </lineage>
</organism>
<dbReference type="InterPro" id="IPR036388">
    <property type="entry name" value="WH-like_DNA-bd_sf"/>
</dbReference>
<dbReference type="InterPro" id="IPR039425">
    <property type="entry name" value="RNA_pol_sigma-70-like"/>
</dbReference>
<dbReference type="CDD" id="cd06171">
    <property type="entry name" value="Sigma70_r4"/>
    <property type="match status" value="1"/>
</dbReference>
<name>A0A839USG8_9GAMM</name>
<dbReference type="AlphaFoldDB" id="A0A839USG8"/>
<dbReference type="Gene3D" id="1.10.10.10">
    <property type="entry name" value="Winged helix-like DNA-binding domain superfamily/Winged helix DNA-binding domain"/>
    <property type="match status" value="1"/>
</dbReference>
<dbReference type="InterPro" id="IPR007627">
    <property type="entry name" value="RNA_pol_sigma70_r2"/>
</dbReference>
<dbReference type="RefSeq" id="WP_221197204.1">
    <property type="nucleotide sequence ID" value="NZ_JACHXZ010000002.1"/>
</dbReference>
<evidence type="ECO:0000256" key="4">
    <source>
        <dbReference type="ARBA" id="ARBA00023163"/>
    </source>
</evidence>
<dbReference type="InterPro" id="IPR013325">
    <property type="entry name" value="RNA_pol_sigma_r2"/>
</dbReference>
<dbReference type="Gene3D" id="1.10.1740.10">
    <property type="match status" value="1"/>
</dbReference>
<sequence length="172" mass="19502">MNKDSLNQFLQSQEVQAFKIARAAVGSHEDALDIVQDAMLKLCKYYADKPECEWPPLFYRILNNRIMDHFRKNKQHRNVVIEDVEANQASEVPDSYAPEGFRSLLGAQQLTRLTDALSALPARQQEAFLLRCWEGQSTASTADSMGCTEGSVKTHYSRALNALRQALQDLWP</sequence>
<dbReference type="GO" id="GO:0006352">
    <property type="term" value="P:DNA-templated transcription initiation"/>
    <property type="evidence" value="ECO:0007669"/>
    <property type="project" value="InterPro"/>
</dbReference>
<evidence type="ECO:0000259" key="6">
    <source>
        <dbReference type="Pfam" id="PF08281"/>
    </source>
</evidence>
<dbReference type="SUPFAM" id="SSF88946">
    <property type="entry name" value="Sigma2 domain of RNA polymerase sigma factors"/>
    <property type="match status" value="1"/>
</dbReference>
<proteinExistence type="inferred from homology"/>
<dbReference type="EMBL" id="JACHXZ010000002">
    <property type="protein sequence ID" value="MBB3168325.1"/>
    <property type="molecule type" value="Genomic_DNA"/>
</dbReference>
<dbReference type="InterPro" id="IPR013324">
    <property type="entry name" value="RNA_pol_sigma_r3/r4-like"/>
</dbReference>
<dbReference type="SUPFAM" id="SSF88659">
    <property type="entry name" value="Sigma3 and sigma4 domains of RNA polymerase sigma factors"/>
    <property type="match status" value="1"/>
</dbReference>
<feature type="domain" description="RNA polymerase sigma factor 70 region 4 type 2" evidence="6">
    <location>
        <begin position="112"/>
        <end position="163"/>
    </location>
</feature>
<evidence type="ECO:0000256" key="1">
    <source>
        <dbReference type="ARBA" id="ARBA00010641"/>
    </source>
</evidence>
<protein>
    <submittedName>
        <fullName evidence="7">RNA polymerase sigma-70 factor (ECF subfamily)</fullName>
    </submittedName>
</protein>
<gene>
    <name evidence="7" type="ORF">FHS30_001509</name>
</gene>
<dbReference type="Pfam" id="PF04542">
    <property type="entry name" value="Sigma70_r2"/>
    <property type="match status" value="1"/>
</dbReference>
<dbReference type="NCBIfam" id="NF006550">
    <property type="entry name" value="PRK09047.1"/>
    <property type="match status" value="1"/>
</dbReference>
<keyword evidence="3" id="KW-0731">Sigma factor</keyword>
<reference evidence="7 8" key="1">
    <citation type="submission" date="2020-08" db="EMBL/GenBank/DDBJ databases">
        <title>Genomic Encyclopedia of Type Strains, Phase III (KMG-III): the genomes of soil and plant-associated and newly described type strains.</title>
        <authorList>
            <person name="Whitman W."/>
        </authorList>
    </citation>
    <scope>NUCLEOTIDE SEQUENCE [LARGE SCALE GENOMIC DNA]</scope>
    <source>
        <strain evidence="7 8">CECT 8571</strain>
    </source>
</reference>
<accession>A0A839USG8</accession>
<keyword evidence="2" id="KW-0805">Transcription regulation</keyword>
<dbReference type="GO" id="GO:0003677">
    <property type="term" value="F:DNA binding"/>
    <property type="evidence" value="ECO:0007669"/>
    <property type="project" value="InterPro"/>
</dbReference>
<comment type="similarity">
    <text evidence="1">Belongs to the sigma-70 factor family. ECF subfamily.</text>
</comment>
<dbReference type="Proteomes" id="UP000559987">
    <property type="component" value="Unassembled WGS sequence"/>
</dbReference>
<dbReference type="Pfam" id="PF08281">
    <property type="entry name" value="Sigma70_r4_2"/>
    <property type="match status" value="1"/>
</dbReference>
<evidence type="ECO:0000259" key="5">
    <source>
        <dbReference type="Pfam" id="PF04542"/>
    </source>
</evidence>
<evidence type="ECO:0000256" key="3">
    <source>
        <dbReference type="ARBA" id="ARBA00023082"/>
    </source>
</evidence>
<dbReference type="NCBIfam" id="TIGR02937">
    <property type="entry name" value="sigma70-ECF"/>
    <property type="match status" value="1"/>
</dbReference>
<dbReference type="InterPro" id="IPR013249">
    <property type="entry name" value="RNA_pol_sigma70_r4_t2"/>
</dbReference>
<evidence type="ECO:0000313" key="7">
    <source>
        <dbReference type="EMBL" id="MBB3168325.1"/>
    </source>
</evidence>
<dbReference type="GO" id="GO:0016987">
    <property type="term" value="F:sigma factor activity"/>
    <property type="evidence" value="ECO:0007669"/>
    <property type="project" value="UniProtKB-KW"/>
</dbReference>
<keyword evidence="8" id="KW-1185">Reference proteome</keyword>
<dbReference type="PANTHER" id="PTHR43133:SF64">
    <property type="entry name" value="ECF SIGMA FACTOR"/>
    <property type="match status" value="1"/>
</dbReference>
<dbReference type="InterPro" id="IPR014284">
    <property type="entry name" value="RNA_pol_sigma-70_dom"/>
</dbReference>
<keyword evidence="4" id="KW-0804">Transcription</keyword>
<evidence type="ECO:0000313" key="8">
    <source>
        <dbReference type="Proteomes" id="UP000559987"/>
    </source>
</evidence>
<dbReference type="PANTHER" id="PTHR43133">
    <property type="entry name" value="RNA POLYMERASE ECF-TYPE SIGMA FACTO"/>
    <property type="match status" value="1"/>
</dbReference>